<proteinExistence type="predicted"/>
<reference evidence="2 3" key="2">
    <citation type="journal article" date="2019" name="Int. J. Syst. Evol. Microbiol.">
        <title>Description and complete genome sequence of Bradyrhizobium amphicarpaeae sp. nov., harbouring photosystem and nitrogen-fixation genes.</title>
        <authorList>
            <person name="Bromfield E.S.P."/>
            <person name="Cloutier S."/>
            <person name="Nguyen H.D.T."/>
        </authorList>
    </citation>
    <scope>NUCLEOTIDE SEQUENCE [LARGE SCALE GENOMIC DNA]</scope>
    <source>
        <strain evidence="2 3">39S1MB</strain>
    </source>
</reference>
<organism evidence="2 3">
    <name type="scientific">Bradyrhizobium amphicarpaeae</name>
    <dbReference type="NCBI Taxonomy" id="1404768"/>
    <lineage>
        <taxon>Bacteria</taxon>
        <taxon>Pseudomonadati</taxon>
        <taxon>Pseudomonadota</taxon>
        <taxon>Alphaproteobacteria</taxon>
        <taxon>Hyphomicrobiales</taxon>
        <taxon>Nitrobacteraceae</taxon>
        <taxon>Bradyrhizobium</taxon>
    </lineage>
</organism>
<name>A0A2U8PRD5_9BRAD</name>
<accession>A0A2U8PRD5</accession>
<gene>
    <name evidence="2" type="ORF">CIT40_09800</name>
</gene>
<reference evidence="2 3" key="1">
    <citation type="journal article" date="2017" name="Syst. Appl. Microbiol.">
        <title>Soybeans inoculated with root zone soils of Canadian native legumes harbour diverse and novel Bradyrhizobium spp. that possess agricultural potential.</title>
        <authorList>
            <person name="Bromfield E.S.P."/>
            <person name="Cloutier S."/>
            <person name="Tambong J.T."/>
            <person name="Tran Thi T.V."/>
        </authorList>
    </citation>
    <scope>NUCLEOTIDE SEQUENCE [LARGE SCALE GENOMIC DNA]</scope>
    <source>
        <strain evidence="2 3">39S1MB</strain>
    </source>
</reference>
<evidence type="ECO:0000313" key="3">
    <source>
        <dbReference type="Proteomes" id="UP000215884"/>
    </source>
</evidence>
<dbReference type="AlphaFoldDB" id="A0A2U8PRD5"/>
<keyword evidence="3" id="KW-1185">Reference proteome</keyword>
<dbReference type="EMBL" id="CP029426">
    <property type="protein sequence ID" value="AWM00292.1"/>
    <property type="molecule type" value="Genomic_DNA"/>
</dbReference>
<evidence type="ECO:0000256" key="1">
    <source>
        <dbReference type="SAM" id="MobiDB-lite"/>
    </source>
</evidence>
<feature type="region of interest" description="Disordered" evidence="1">
    <location>
        <begin position="23"/>
        <end position="45"/>
    </location>
</feature>
<feature type="compositionally biased region" description="Basic and acidic residues" evidence="1">
    <location>
        <begin position="32"/>
        <end position="41"/>
    </location>
</feature>
<protein>
    <submittedName>
        <fullName evidence="2">Uncharacterized protein</fullName>
    </submittedName>
</protein>
<sequence length="81" mass="8292">MAVALAVGEGEFKTSRSLSLPAKAGNPGLRRQCGDTEERGVLDTPPSRGMTAVFVAVAVHPSSFAEEASTLSDDRCAVASG</sequence>
<evidence type="ECO:0000313" key="2">
    <source>
        <dbReference type="EMBL" id="AWM00292.1"/>
    </source>
</evidence>
<dbReference type="Proteomes" id="UP000215884">
    <property type="component" value="Chromosome"/>
</dbReference>